<dbReference type="InterPro" id="IPR051010">
    <property type="entry name" value="BCAA_transport"/>
</dbReference>
<proteinExistence type="inferred from homology"/>
<accession>A0A8A7K604</accession>
<evidence type="ECO:0000256" key="2">
    <source>
        <dbReference type="ARBA" id="ARBA00022729"/>
    </source>
</evidence>
<reference evidence="4" key="1">
    <citation type="submission" date="2019-12" db="EMBL/GenBank/DDBJ databases">
        <authorList>
            <person name="zhang j."/>
            <person name="sun C.M."/>
        </authorList>
    </citation>
    <scope>NUCLEOTIDE SEQUENCE</scope>
    <source>
        <strain evidence="4">NS-1</strain>
    </source>
</reference>
<evidence type="ECO:0000313" key="5">
    <source>
        <dbReference type="Proteomes" id="UP000665020"/>
    </source>
</evidence>
<dbReference type="RefSeq" id="WP_230868849.1">
    <property type="nucleotide sequence ID" value="NZ_CP046640.1"/>
</dbReference>
<dbReference type="SUPFAM" id="SSF53822">
    <property type="entry name" value="Periplasmic binding protein-like I"/>
    <property type="match status" value="1"/>
</dbReference>
<dbReference type="KEGG" id="ifn:GM661_04030"/>
<evidence type="ECO:0000256" key="1">
    <source>
        <dbReference type="ARBA" id="ARBA00010062"/>
    </source>
</evidence>
<dbReference type="Proteomes" id="UP000665020">
    <property type="component" value="Chromosome"/>
</dbReference>
<organism evidence="4 5">
    <name type="scientific">Iocasia fonsfrigidae</name>
    <dbReference type="NCBI Taxonomy" id="2682810"/>
    <lineage>
        <taxon>Bacteria</taxon>
        <taxon>Bacillati</taxon>
        <taxon>Bacillota</taxon>
        <taxon>Clostridia</taxon>
        <taxon>Halanaerobiales</taxon>
        <taxon>Halanaerobiaceae</taxon>
        <taxon>Iocasia</taxon>
    </lineage>
</organism>
<dbReference type="InterPro" id="IPR028082">
    <property type="entry name" value="Peripla_BP_I"/>
</dbReference>
<sequence>MNRKISCIAIFLLSFLFVMTSFVLAAPIKIGCMLSLTGSGAPENGPMQQGVILAEKCINESGGILGHELQILYTDDQTKPEAAISAVNKLVKMNNIPILLGGWSSGCSIAASTLTIPNQVIQIGLGCTSPQIAYLDDNDYFFRTCPSDAGQGVALAMLAKEKGYKTASTMVVNNQYGIGIEEVFKEAWTKAGGEILDCIRVDKSKASYRSELSKVFENAPDVIINAAYPTDITVILKQWYQLDFGGDWLGAEVAKAPTLPKTLGYEIYGDFEGVSTALPENDSRKIFDTMWQEKYGNDEQSVFTAHAFDGTMIAALAIEKAGTATDRETIKDAIREVANAPGVVVTVNEFAKAKELIAQGKDIQYVGASGPINFDENGDVSGLYEHWTVGEDLKFKTAGNFKPAEISDFASEINFKLPIWWEE</sequence>
<keyword evidence="5" id="KW-1185">Reference proteome</keyword>
<dbReference type="Pfam" id="PF13458">
    <property type="entry name" value="Peripla_BP_6"/>
    <property type="match status" value="1"/>
</dbReference>
<protein>
    <submittedName>
        <fullName evidence="4">ABC transporter substrate-binding protein</fullName>
    </submittedName>
</protein>
<dbReference type="CDD" id="cd06346">
    <property type="entry name" value="PBP1_ABC_ligand_binding-like"/>
    <property type="match status" value="1"/>
</dbReference>
<dbReference type="AlphaFoldDB" id="A0A8A7K604"/>
<gene>
    <name evidence="4" type="ORF">GM661_04030</name>
</gene>
<dbReference type="Gene3D" id="3.40.50.2300">
    <property type="match status" value="2"/>
</dbReference>
<dbReference type="PANTHER" id="PTHR30483:SF6">
    <property type="entry name" value="PERIPLASMIC BINDING PROTEIN OF ABC TRANSPORTER FOR NATURAL AMINO ACIDS"/>
    <property type="match status" value="1"/>
</dbReference>
<comment type="similarity">
    <text evidence="1">Belongs to the leucine-binding protein family.</text>
</comment>
<dbReference type="PANTHER" id="PTHR30483">
    <property type="entry name" value="LEUCINE-SPECIFIC-BINDING PROTEIN"/>
    <property type="match status" value="1"/>
</dbReference>
<evidence type="ECO:0000313" key="4">
    <source>
        <dbReference type="EMBL" id="QTL97203.1"/>
    </source>
</evidence>
<name>A0A8A7K604_9FIRM</name>
<dbReference type="InterPro" id="IPR028081">
    <property type="entry name" value="Leu-bd"/>
</dbReference>
<evidence type="ECO:0000259" key="3">
    <source>
        <dbReference type="Pfam" id="PF13458"/>
    </source>
</evidence>
<dbReference type="EMBL" id="CP046640">
    <property type="protein sequence ID" value="QTL97203.1"/>
    <property type="molecule type" value="Genomic_DNA"/>
</dbReference>
<keyword evidence="2" id="KW-0732">Signal</keyword>
<feature type="domain" description="Leucine-binding protein" evidence="3">
    <location>
        <begin position="27"/>
        <end position="350"/>
    </location>
</feature>